<gene>
    <name evidence="4" type="primary">Ttll5</name>
    <name evidence="4" type="ORF">AK812_SmicGene13786</name>
</gene>
<evidence type="ECO:0000313" key="5">
    <source>
        <dbReference type="Proteomes" id="UP000186817"/>
    </source>
</evidence>
<comment type="caution">
    <text evidence="4">The sequence shown here is derived from an EMBL/GenBank/DDBJ whole genome shotgun (WGS) entry which is preliminary data.</text>
</comment>
<dbReference type="Proteomes" id="UP000186817">
    <property type="component" value="Unassembled WGS sequence"/>
</dbReference>
<dbReference type="PANTHER" id="PTHR12241">
    <property type="entry name" value="TUBULIN POLYGLUTAMYLASE"/>
    <property type="match status" value="1"/>
</dbReference>
<dbReference type="InterPro" id="IPR004344">
    <property type="entry name" value="TTL/TTLL_fam"/>
</dbReference>
<dbReference type="GO" id="GO:0070740">
    <property type="term" value="F:tubulin-glutamic acid ligase activity"/>
    <property type="evidence" value="ECO:0007669"/>
    <property type="project" value="TreeGrafter"/>
</dbReference>
<dbReference type="GO" id="GO:0000226">
    <property type="term" value="P:microtubule cytoskeleton organization"/>
    <property type="evidence" value="ECO:0007669"/>
    <property type="project" value="TreeGrafter"/>
</dbReference>
<sequence>MGPMWSDVIQRVTIDNSSGEVKSVKTILVYKRVRGHPDPGVDLSDVERPDREGQPNEDARLFDYRVKRGLDDVSGGGAASSSAPQRSKIFGAWVADCKTEVCDRSKHPAMANIRDLKVFKKLLYADMICDENEIHGAFVALTKKGAKELNEREFTVEEVKLFDSAKVTEIENLENGRAIEFVKTEEEANHIRNEEAGRIIPSRFILTKKACELGQKWHAKARWILLGHRDPDAQELERFAPTPASPTVMLTFQIIASMHYRLVIMDVTSAFGQSVSLADRNGLLIRVLTAVYGLINAPATWRRTVRRVLLELGYSESIFDPCLYYLEFDESERSAGAHRGCAGVVLLDVDDFVQGGNRRHQALMETLKLRFRFGKWRTVFEGYGEYLGRTVHQMSACEIRVDMARYISEKLRVVTLPRQRLRDGDEAELNEHETSLLRGAAGSLLWVGKECRPDVGAACAMSMSWGSSKPRIKHIKAANKVISELQKTASVYLRVLPLDMDDAIWMSVSDASLANDDEKSQGGFAVCYVHKDIMAGKLSPLSLICWKSHKLRRTVKASLGSEALAWTMGWQSSNGCEQCMPKYAYQSLSDRYDEKWVRLVILIIRGFHMSSPPRGLKVPNMWIMKPAGSSRGRGIQVINDVGAVHYGELTIIQQYISDPFLLGDFKWDMRTYVTVTSFNPLEAFVYKDGFARFTTVPYNTSSDDIDNKFVHLTNSSIQRHNEDQFMQSDDNSRDMTRREEAILGGTKISFPMLRERLEAMGVDWATVWAKMVEVILKSLCMAEDFIPNQVNSFELFGYDLLMDSKMKVWLIEVNSSPSMGQEHLLDEHVKQPLISDTIDLVEPLEFDRRRLAEVLHRRVERKAATGATGGRQQLDIDLHAVLKGQLPRKYGDMPQYMGNYERIAPSEAWDSMVRTRSLLFNRVGSSN</sequence>
<dbReference type="AlphaFoldDB" id="A0A1Q9E7A7"/>
<dbReference type="GO" id="GO:0036064">
    <property type="term" value="C:ciliary basal body"/>
    <property type="evidence" value="ECO:0007669"/>
    <property type="project" value="TreeGrafter"/>
</dbReference>
<keyword evidence="5" id="KW-1185">Reference proteome</keyword>
<name>A0A1Q9E7A7_SYMMI</name>
<organism evidence="4 5">
    <name type="scientific">Symbiodinium microadriaticum</name>
    <name type="common">Dinoflagellate</name>
    <name type="synonym">Zooxanthella microadriatica</name>
    <dbReference type="NCBI Taxonomy" id="2951"/>
    <lineage>
        <taxon>Eukaryota</taxon>
        <taxon>Sar</taxon>
        <taxon>Alveolata</taxon>
        <taxon>Dinophyceae</taxon>
        <taxon>Suessiales</taxon>
        <taxon>Symbiodiniaceae</taxon>
        <taxon>Symbiodinium</taxon>
    </lineage>
</organism>
<evidence type="ECO:0000256" key="2">
    <source>
        <dbReference type="ARBA" id="ARBA00022741"/>
    </source>
</evidence>
<dbReference type="Pfam" id="PF03133">
    <property type="entry name" value="TTL"/>
    <property type="match status" value="1"/>
</dbReference>
<accession>A0A1Q9E7A7</accession>
<keyword evidence="3" id="KW-0067">ATP-binding</keyword>
<dbReference type="PANTHER" id="PTHR12241:SF155">
    <property type="entry name" value="TUBULIN-TYROSINE LIGASE FAMILY PROTEIN"/>
    <property type="match status" value="1"/>
</dbReference>
<reference evidence="4 5" key="1">
    <citation type="submission" date="2016-02" db="EMBL/GenBank/DDBJ databases">
        <title>Genome analysis of coral dinoflagellate symbionts highlights evolutionary adaptations to a symbiotic lifestyle.</title>
        <authorList>
            <person name="Aranda M."/>
            <person name="Li Y."/>
            <person name="Liew Y.J."/>
            <person name="Baumgarten S."/>
            <person name="Simakov O."/>
            <person name="Wilson M."/>
            <person name="Piel J."/>
            <person name="Ashoor H."/>
            <person name="Bougouffa S."/>
            <person name="Bajic V.B."/>
            <person name="Ryu T."/>
            <person name="Ravasi T."/>
            <person name="Bayer T."/>
            <person name="Micklem G."/>
            <person name="Kim H."/>
            <person name="Bhak J."/>
            <person name="Lajeunesse T.C."/>
            <person name="Voolstra C.R."/>
        </authorList>
    </citation>
    <scope>NUCLEOTIDE SEQUENCE [LARGE SCALE GENOMIC DNA]</scope>
    <source>
        <strain evidence="4 5">CCMP2467</strain>
    </source>
</reference>
<dbReference type="OrthoDB" id="202825at2759"/>
<keyword evidence="1" id="KW-0436">Ligase</keyword>
<proteinExistence type="predicted"/>
<evidence type="ECO:0000256" key="3">
    <source>
        <dbReference type="ARBA" id="ARBA00022840"/>
    </source>
</evidence>
<evidence type="ECO:0000256" key="1">
    <source>
        <dbReference type="ARBA" id="ARBA00022598"/>
    </source>
</evidence>
<dbReference type="EMBL" id="LSRX01000240">
    <property type="protein sequence ID" value="OLQ03300.1"/>
    <property type="molecule type" value="Genomic_DNA"/>
</dbReference>
<dbReference type="GO" id="GO:0015631">
    <property type="term" value="F:tubulin binding"/>
    <property type="evidence" value="ECO:0007669"/>
    <property type="project" value="TreeGrafter"/>
</dbReference>
<dbReference type="PROSITE" id="PS51221">
    <property type="entry name" value="TTL"/>
    <property type="match status" value="1"/>
</dbReference>
<dbReference type="SUPFAM" id="SSF56059">
    <property type="entry name" value="Glutathione synthetase ATP-binding domain-like"/>
    <property type="match status" value="1"/>
</dbReference>
<protein>
    <submittedName>
        <fullName evidence="4">Tubulin polyglutamylase TTLL5</fullName>
    </submittedName>
</protein>
<dbReference type="Gene3D" id="3.30.470.20">
    <property type="entry name" value="ATP-grasp fold, B domain"/>
    <property type="match status" value="1"/>
</dbReference>
<dbReference type="GO" id="GO:0005524">
    <property type="term" value="F:ATP binding"/>
    <property type="evidence" value="ECO:0007669"/>
    <property type="project" value="UniProtKB-KW"/>
</dbReference>
<evidence type="ECO:0000313" key="4">
    <source>
        <dbReference type="EMBL" id="OLQ03300.1"/>
    </source>
</evidence>
<keyword evidence="2" id="KW-0547">Nucleotide-binding</keyword>